<sequence>MAAIHPPERQQRQQTRKRSFSLRRKKTLRIITTIPSLLRPTPDPLVRSTLAAASLRGGDNKYLAQLGVALSPESIMADRAPGSDPTAGSIASVTADGTLETRTKKSSGCPRCVYGLPGEVKASEYISDETGVATANEEQLGKQSVGDETYRLATPRRDTEPSTKIDARRPDLSDESSSMATTTPTKKSTRRVQILQQKKDDANTK</sequence>
<comment type="caution">
    <text evidence="2">The sequence shown here is derived from an EMBL/GenBank/DDBJ whole genome shotgun (WGS) entry which is preliminary data.</text>
</comment>
<proteinExistence type="predicted"/>
<dbReference type="AlphaFoldDB" id="A0A2A9P8D0"/>
<reference evidence="2 3" key="1">
    <citation type="journal article" date="2015" name="BMC Genomics">
        <title>Gene expression during zombie ant biting behavior reflects the complexity underlying fungal parasitic behavioral manipulation.</title>
        <authorList>
            <person name="de Bekker C."/>
            <person name="Ohm R.A."/>
            <person name="Loreto R.G."/>
            <person name="Sebastian A."/>
            <person name="Albert I."/>
            <person name="Merrow M."/>
            <person name="Brachmann A."/>
            <person name="Hughes D.P."/>
        </authorList>
    </citation>
    <scope>NUCLEOTIDE SEQUENCE [LARGE SCALE GENOMIC DNA]</scope>
    <source>
        <strain evidence="2 3">SC16a</strain>
    </source>
</reference>
<feature type="compositionally biased region" description="Polar residues" evidence="1">
    <location>
        <begin position="175"/>
        <end position="186"/>
    </location>
</feature>
<keyword evidence="3" id="KW-1185">Reference proteome</keyword>
<protein>
    <submittedName>
        <fullName evidence="2">Uncharacterized protein</fullName>
    </submittedName>
</protein>
<organism evidence="2 3">
    <name type="scientific">Ophiocordyceps unilateralis</name>
    <name type="common">Zombie-ant fungus</name>
    <name type="synonym">Torrubia unilateralis</name>
    <dbReference type="NCBI Taxonomy" id="268505"/>
    <lineage>
        <taxon>Eukaryota</taxon>
        <taxon>Fungi</taxon>
        <taxon>Dikarya</taxon>
        <taxon>Ascomycota</taxon>
        <taxon>Pezizomycotina</taxon>
        <taxon>Sordariomycetes</taxon>
        <taxon>Hypocreomycetidae</taxon>
        <taxon>Hypocreales</taxon>
        <taxon>Ophiocordycipitaceae</taxon>
        <taxon>Ophiocordyceps</taxon>
    </lineage>
</organism>
<reference evidence="2 3" key="2">
    <citation type="journal article" date="2017" name="Sci. Rep.">
        <title>Ant-infecting Ophiocordyceps genomes reveal a high diversity of potential behavioral manipulation genes and a possible major role for enterotoxins.</title>
        <authorList>
            <person name="de Bekker C."/>
            <person name="Ohm R.A."/>
            <person name="Evans H.C."/>
            <person name="Brachmann A."/>
            <person name="Hughes D.P."/>
        </authorList>
    </citation>
    <scope>NUCLEOTIDE SEQUENCE [LARGE SCALE GENOMIC DNA]</scope>
    <source>
        <strain evidence="2 3">SC16a</strain>
    </source>
</reference>
<feature type="region of interest" description="Disordered" evidence="1">
    <location>
        <begin position="132"/>
        <end position="205"/>
    </location>
</feature>
<feature type="compositionally biased region" description="Basic and acidic residues" evidence="1">
    <location>
        <begin position="1"/>
        <end position="11"/>
    </location>
</feature>
<accession>A0A2A9P8D0</accession>
<gene>
    <name evidence="2" type="ORF">XA68_15440</name>
</gene>
<name>A0A2A9P8D0_OPHUN</name>
<dbReference type="EMBL" id="LAZP02000449">
    <property type="protein sequence ID" value="PFH57142.1"/>
    <property type="molecule type" value="Genomic_DNA"/>
</dbReference>
<evidence type="ECO:0000313" key="2">
    <source>
        <dbReference type="EMBL" id="PFH57142.1"/>
    </source>
</evidence>
<feature type="compositionally biased region" description="Basic and acidic residues" evidence="1">
    <location>
        <begin position="155"/>
        <end position="172"/>
    </location>
</feature>
<evidence type="ECO:0000313" key="3">
    <source>
        <dbReference type="Proteomes" id="UP000037136"/>
    </source>
</evidence>
<evidence type="ECO:0000256" key="1">
    <source>
        <dbReference type="SAM" id="MobiDB-lite"/>
    </source>
</evidence>
<dbReference type="Proteomes" id="UP000037136">
    <property type="component" value="Unassembled WGS sequence"/>
</dbReference>
<feature type="region of interest" description="Disordered" evidence="1">
    <location>
        <begin position="1"/>
        <end position="22"/>
    </location>
</feature>